<name>A0A167PSN9_CALVF</name>
<keyword evidence="4" id="KW-1185">Reference proteome</keyword>
<feature type="signal peptide" evidence="2">
    <location>
        <begin position="1"/>
        <end position="24"/>
    </location>
</feature>
<accession>A0A167PSN9</accession>
<dbReference type="STRING" id="1330018.A0A167PSN9"/>
<evidence type="ECO:0000313" key="3">
    <source>
        <dbReference type="EMBL" id="KZO99085.1"/>
    </source>
</evidence>
<dbReference type="InterPro" id="IPR002347">
    <property type="entry name" value="SDR_fam"/>
</dbReference>
<dbReference type="Proteomes" id="UP000076738">
    <property type="component" value="Unassembled WGS sequence"/>
</dbReference>
<dbReference type="InterPro" id="IPR036291">
    <property type="entry name" value="NAD(P)-bd_dom_sf"/>
</dbReference>
<dbReference type="Gene3D" id="3.40.50.720">
    <property type="entry name" value="NAD(P)-binding Rossmann-like Domain"/>
    <property type="match status" value="1"/>
</dbReference>
<keyword evidence="2" id="KW-0732">Signal</keyword>
<evidence type="ECO:0000256" key="1">
    <source>
        <dbReference type="ARBA" id="ARBA00023002"/>
    </source>
</evidence>
<dbReference type="AlphaFoldDB" id="A0A167PSN9"/>
<dbReference type="OrthoDB" id="542013at2759"/>
<evidence type="ECO:0000256" key="2">
    <source>
        <dbReference type="SAM" id="SignalP"/>
    </source>
</evidence>
<reference evidence="3 4" key="1">
    <citation type="journal article" date="2016" name="Mol. Biol. Evol.">
        <title>Comparative Genomics of Early-Diverging Mushroom-Forming Fungi Provides Insights into the Origins of Lignocellulose Decay Capabilities.</title>
        <authorList>
            <person name="Nagy L.G."/>
            <person name="Riley R."/>
            <person name="Tritt A."/>
            <person name="Adam C."/>
            <person name="Daum C."/>
            <person name="Floudas D."/>
            <person name="Sun H."/>
            <person name="Yadav J.S."/>
            <person name="Pangilinan J."/>
            <person name="Larsson K.H."/>
            <person name="Matsuura K."/>
            <person name="Barry K."/>
            <person name="Labutti K."/>
            <person name="Kuo R."/>
            <person name="Ohm R.A."/>
            <person name="Bhattacharya S.S."/>
            <person name="Shirouzu T."/>
            <person name="Yoshinaga Y."/>
            <person name="Martin F.M."/>
            <person name="Grigoriev I.V."/>
            <person name="Hibbett D.S."/>
        </authorList>
    </citation>
    <scope>NUCLEOTIDE SEQUENCE [LARGE SCALE GENOMIC DNA]</scope>
    <source>
        <strain evidence="3 4">TUFC12733</strain>
    </source>
</reference>
<dbReference type="GO" id="GO:0016491">
    <property type="term" value="F:oxidoreductase activity"/>
    <property type="evidence" value="ECO:0007669"/>
    <property type="project" value="UniProtKB-KW"/>
</dbReference>
<gene>
    <name evidence="3" type="ORF">CALVIDRAFT_525601</name>
</gene>
<keyword evidence="1" id="KW-0560">Oxidoreductase</keyword>
<dbReference type="SUPFAM" id="SSF51735">
    <property type="entry name" value="NAD(P)-binding Rossmann-fold domains"/>
    <property type="match status" value="1"/>
</dbReference>
<dbReference type="EMBL" id="KV417273">
    <property type="protein sequence ID" value="KZO99085.1"/>
    <property type="molecule type" value="Genomic_DNA"/>
</dbReference>
<feature type="chain" id="PRO_5007891282" evidence="2">
    <location>
        <begin position="25"/>
        <end position="345"/>
    </location>
</feature>
<protein>
    <submittedName>
        <fullName evidence="3">NAD(P)-binding protein</fullName>
    </submittedName>
</protein>
<dbReference type="PANTHER" id="PTHR43157:SF31">
    <property type="entry name" value="PHOSPHATIDYLINOSITOL-GLYCAN BIOSYNTHESIS CLASS F PROTEIN"/>
    <property type="match status" value="1"/>
</dbReference>
<organism evidence="3 4">
    <name type="scientific">Calocera viscosa (strain TUFC12733)</name>
    <dbReference type="NCBI Taxonomy" id="1330018"/>
    <lineage>
        <taxon>Eukaryota</taxon>
        <taxon>Fungi</taxon>
        <taxon>Dikarya</taxon>
        <taxon>Basidiomycota</taxon>
        <taxon>Agaricomycotina</taxon>
        <taxon>Dacrymycetes</taxon>
        <taxon>Dacrymycetales</taxon>
        <taxon>Dacrymycetaceae</taxon>
        <taxon>Calocera</taxon>
    </lineage>
</organism>
<proteinExistence type="predicted"/>
<dbReference type="Pfam" id="PF00106">
    <property type="entry name" value="adh_short"/>
    <property type="match status" value="1"/>
</dbReference>
<evidence type="ECO:0000313" key="4">
    <source>
        <dbReference type="Proteomes" id="UP000076738"/>
    </source>
</evidence>
<dbReference type="PRINTS" id="PR00081">
    <property type="entry name" value="GDHRDH"/>
</dbReference>
<dbReference type="PANTHER" id="PTHR43157">
    <property type="entry name" value="PHOSPHATIDYLINOSITOL-GLYCAN BIOSYNTHESIS CLASS F PROTEIN-RELATED"/>
    <property type="match status" value="1"/>
</dbReference>
<sequence>MAKFQALPWLVGLWKRLPPASTWATDLSGKTVLITGANVGLGLETAKHLARLRPEKLILACRDLQKAEAAKALIVQECGVEEGTVLCWELDQAKFESVRAFVGRFEREGGGRLDLLIANAGISTAKYAKTSDGWEQTLQVNHLSTSLLVLLLLPHLLAAPLSPPTPRVVLLTSEMHLQIADIREPAEGTILEALNGEESIYQAIEMLAMQSFLRYGVSKLLNLAFARALGAHLPSTTPLTVNAVNPSSTQSSLQRELGTCGPWLLQKMFFRRTEMGSRTIVHAALGMDAQGVQGAYLNDCAVAECSDFLLSEKGVKVQEQLWNETIDVLRKFDPKVLQIVKGYLS</sequence>